<evidence type="ECO:0000313" key="1">
    <source>
        <dbReference type="EMBL" id="OEL30645.1"/>
    </source>
</evidence>
<proteinExistence type="predicted"/>
<sequence length="121" mass="13843">MKLSKWEDPEQLDTLYTTSMLNHQGYTENFRSWLSIQFCDHIQRHPRMFVATYTSFHACVTMTDISIVIQACRELERSQDAAPTEDFQAKPMDLGEALAKGVQQCKNRSSICLCSGCTVRT</sequence>
<name>A0A1E5VZW1_9POAL</name>
<gene>
    <name evidence="1" type="ORF">BAE44_0008336</name>
</gene>
<protein>
    <submittedName>
        <fullName evidence="1">Uncharacterized protein</fullName>
    </submittedName>
</protein>
<organism evidence="1 2">
    <name type="scientific">Dichanthelium oligosanthes</name>
    <dbReference type="NCBI Taxonomy" id="888268"/>
    <lineage>
        <taxon>Eukaryota</taxon>
        <taxon>Viridiplantae</taxon>
        <taxon>Streptophyta</taxon>
        <taxon>Embryophyta</taxon>
        <taxon>Tracheophyta</taxon>
        <taxon>Spermatophyta</taxon>
        <taxon>Magnoliopsida</taxon>
        <taxon>Liliopsida</taxon>
        <taxon>Poales</taxon>
        <taxon>Poaceae</taxon>
        <taxon>PACMAD clade</taxon>
        <taxon>Panicoideae</taxon>
        <taxon>Panicodae</taxon>
        <taxon>Paniceae</taxon>
        <taxon>Dichantheliinae</taxon>
        <taxon>Dichanthelium</taxon>
    </lineage>
</organism>
<accession>A0A1E5VZW1</accession>
<dbReference type="Proteomes" id="UP000095767">
    <property type="component" value="Unassembled WGS sequence"/>
</dbReference>
<comment type="caution">
    <text evidence="1">The sequence shown here is derived from an EMBL/GenBank/DDBJ whole genome shotgun (WGS) entry which is preliminary data.</text>
</comment>
<evidence type="ECO:0000313" key="2">
    <source>
        <dbReference type="Proteomes" id="UP000095767"/>
    </source>
</evidence>
<dbReference type="AlphaFoldDB" id="A0A1E5VZW1"/>
<reference evidence="1 2" key="1">
    <citation type="submission" date="2016-09" db="EMBL/GenBank/DDBJ databases">
        <title>The draft genome of Dichanthelium oligosanthes: A C3 panicoid grass species.</title>
        <authorList>
            <person name="Studer A.J."/>
            <person name="Schnable J.C."/>
            <person name="Brutnell T.P."/>
        </authorList>
    </citation>
    <scope>NUCLEOTIDE SEQUENCE [LARGE SCALE GENOMIC DNA]</scope>
    <source>
        <strain evidence="2">cv. Kellogg 1175</strain>
        <tissue evidence="1">Leaf</tissue>
    </source>
</reference>
<keyword evidence="2" id="KW-1185">Reference proteome</keyword>
<dbReference type="EMBL" id="LWDX02025119">
    <property type="protein sequence ID" value="OEL30645.1"/>
    <property type="molecule type" value="Genomic_DNA"/>
</dbReference>